<dbReference type="InParanoid" id="A0A061EQD3"/>
<dbReference type="eggNOG" id="KOG4658">
    <property type="taxonomic scope" value="Eukaryota"/>
</dbReference>
<dbReference type="Gramene" id="EOY04539">
    <property type="protein sequence ID" value="EOY04539"/>
    <property type="gene ID" value="TCM_019776"/>
</dbReference>
<dbReference type="PANTHER" id="PTHR47186:SF19">
    <property type="entry name" value="LEUCINE-RICH REPEAT-CONTAINING PROTEIN 2"/>
    <property type="match status" value="1"/>
</dbReference>
<reference evidence="4 5" key="1">
    <citation type="journal article" date="2013" name="Genome Biol.">
        <title>The genome sequence of the most widely cultivated cacao type and its use to identify candidate genes regulating pod color.</title>
        <authorList>
            <person name="Motamayor J.C."/>
            <person name="Mockaitis K."/>
            <person name="Schmutz J."/>
            <person name="Haiminen N."/>
            <person name="Iii D.L."/>
            <person name="Cornejo O."/>
            <person name="Findley S.D."/>
            <person name="Zheng P."/>
            <person name="Utro F."/>
            <person name="Royaert S."/>
            <person name="Saski C."/>
            <person name="Jenkins J."/>
            <person name="Podicheti R."/>
            <person name="Zhao M."/>
            <person name="Scheffler B.E."/>
            <person name="Stack J.C."/>
            <person name="Feltus F.A."/>
            <person name="Mustiga G.M."/>
            <person name="Amores F."/>
            <person name="Phillips W."/>
            <person name="Marelli J.P."/>
            <person name="May G.D."/>
            <person name="Shapiro H."/>
            <person name="Ma J."/>
            <person name="Bustamante C.D."/>
            <person name="Schnell R.J."/>
            <person name="Main D."/>
            <person name="Gilbert D."/>
            <person name="Parida L."/>
            <person name="Kuhn D.N."/>
        </authorList>
    </citation>
    <scope>NUCLEOTIDE SEQUENCE [LARGE SCALE GENOMIC DNA]</scope>
    <source>
        <strain evidence="5">cv. Matina 1-6</strain>
    </source>
</reference>
<protein>
    <submittedName>
        <fullName evidence="4">Leucine-rich repeat-containing protein 2</fullName>
    </submittedName>
</protein>
<proteinExistence type="predicted"/>
<dbReference type="Proteomes" id="UP000026915">
    <property type="component" value="Chromosome 4"/>
</dbReference>
<dbReference type="Gene3D" id="3.80.10.10">
    <property type="entry name" value="Ribonuclease Inhibitor"/>
    <property type="match status" value="1"/>
</dbReference>
<dbReference type="EMBL" id="CM001882">
    <property type="protein sequence ID" value="EOY04539.1"/>
    <property type="molecule type" value="Genomic_DNA"/>
</dbReference>
<dbReference type="Pfam" id="PF23559">
    <property type="entry name" value="WHD_DRP"/>
    <property type="match status" value="1"/>
</dbReference>
<name>A0A061EQD3_THECC</name>
<dbReference type="InterPro" id="IPR058922">
    <property type="entry name" value="WHD_DRP"/>
</dbReference>
<dbReference type="SUPFAM" id="SSF52058">
    <property type="entry name" value="L domain-like"/>
    <property type="match status" value="1"/>
</dbReference>
<dbReference type="HOGENOM" id="CLU_000837_8_11_1"/>
<dbReference type="InterPro" id="IPR032675">
    <property type="entry name" value="LRR_dom_sf"/>
</dbReference>
<dbReference type="AlphaFoldDB" id="A0A061EQD3"/>
<evidence type="ECO:0000313" key="5">
    <source>
        <dbReference type="Proteomes" id="UP000026915"/>
    </source>
</evidence>
<evidence type="ECO:0000313" key="4">
    <source>
        <dbReference type="EMBL" id="EOY04539.1"/>
    </source>
</evidence>
<dbReference type="InterPro" id="IPR055414">
    <property type="entry name" value="LRR_R13L4/SHOC2-like"/>
</dbReference>
<keyword evidence="1" id="KW-0677">Repeat</keyword>
<keyword evidence="5" id="KW-1185">Reference proteome</keyword>
<dbReference type="PANTHER" id="PTHR47186">
    <property type="entry name" value="LEUCINE-RICH REPEAT-CONTAINING PROTEIN 57"/>
    <property type="match status" value="1"/>
</dbReference>
<dbReference type="OMA" id="THIMEFD"/>
<accession>A0A061EQD3</accession>
<sequence>MAEGFLQSSDGSYTEMEIIGDRFFNELLLSSLFQDVEKDVHGNIKTCKMHDVIHDLALFVSKAETLVLDETGPMSDTSHIRRLSIISTGIEVPTISEDVATKLRSLFSNVDVLHRMSNEPKSLRVLNFRGAKVEKLPAFLGKLEHLRYLDISRTKIKKLPKSFTQLYNLQTLSIMDCCLERLPKGITKLVSLRHIYFNKEKLMPVKVGCLPCLQTLPFFYVSIESGRKVEELGFLSQLRGELEIYNLEHVKEKAEAIRAKLLEKTEVYKLEFLWSYRREGYSNDKEVLEGLKPCSNLKSLKIVNYWGDNLPSWMLMSVHDFGYSFLDNLVFLKLIKCKECTNISGLGQLRNLQILEIDGMEKVKCVYKNFCNSNIESSSHVWSEATTLFPSLRRFSLENMNSLEEWVQGVGPGIEGSKDVVLFPQLEELIVLSCPKLKSVPTHRGH</sequence>
<evidence type="ECO:0000256" key="1">
    <source>
        <dbReference type="ARBA" id="ARBA00022737"/>
    </source>
</evidence>
<evidence type="ECO:0000259" key="3">
    <source>
        <dbReference type="Pfam" id="PF23598"/>
    </source>
</evidence>
<evidence type="ECO:0000259" key="2">
    <source>
        <dbReference type="Pfam" id="PF23559"/>
    </source>
</evidence>
<dbReference type="Pfam" id="PF23598">
    <property type="entry name" value="LRR_14"/>
    <property type="match status" value="1"/>
</dbReference>
<feature type="domain" description="Disease resistance R13L4/SHOC-2-like LRR" evidence="3">
    <location>
        <begin position="104"/>
        <end position="399"/>
    </location>
</feature>
<feature type="domain" description="Disease resistance protein winged helix" evidence="2">
    <location>
        <begin position="1"/>
        <end position="57"/>
    </location>
</feature>
<gene>
    <name evidence="4" type="ORF">TCM_019776</name>
</gene>
<organism evidence="4 5">
    <name type="scientific">Theobroma cacao</name>
    <name type="common">Cacao</name>
    <name type="synonym">Cocoa</name>
    <dbReference type="NCBI Taxonomy" id="3641"/>
    <lineage>
        <taxon>Eukaryota</taxon>
        <taxon>Viridiplantae</taxon>
        <taxon>Streptophyta</taxon>
        <taxon>Embryophyta</taxon>
        <taxon>Tracheophyta</taxon>
        <taxon>Spermatophyta</taxon>
        <taxon>Magnoliopsida</taxon>
        <taxon>eudicotyledons</taxon>
        <taxon>Gunneridae</taxon>
        <taxon>Pentapetalae</taxon>
        <taxon>rosids</taxon>
        <taxon>malvids</taxon>
        <taxon>Malvales</taxon>
        <taxon>Malvaceae</taxon>
        <taxon>Byttnerioideae</taxon>
        <taxon>Theobroma</taxon>
    </lineage>
</organism>